<dbReference type="RefSeq" id="WP_108684784.1">
    <property type="nucleotide sequence ID" value="NZ_QCYK01000001.1"/>
</dbReference>
<dbReference type="OrthoDB" id="1524972at2"/>
<dbReference type="InterPro" id="IPR020568">
    <property type="entry name" value="Ribosomal_Su5_D2-typ_SF"/>
</dbReference>
<evidence type="ECO:0000256" key="4">
    <source>
        <dbReference type="ARBA" id="ARBA00022801"/>
    </source>
</evidence>
<comment type="function">
    <text evidence="6">RNaseP catalyzes the removal of the 5'-leader sequence from pre-tRNA to produce the mature 5'-terminus. It can also cleave other RNA substrates such as 4.5S RNA. The protein component plays an auxiliary but essential role in vivo by binding to the 5'-leader sequence and broadening the substrate specificity of the ribozyme.</text>
</comment>
<dbReference type="Gene3D" id="3.30.230.10">
    <property type="match status" value="1"/>
</dbReference>
<dbReference type="EMBL" id="QCYK01000001">
    <property type="protein sequence ID" value="PUZ28143.1"/>
    <property type="molecule type" value="Genomic_DNA"/>
</dbReference>
<reference evidence="7 8" key="1">
    <citation type="submission" date="2018-04" db="EMBL/GenBank/DDBJ databases">
        <title>Chitinophaga fuyangensis sp. nov., isolated from soil in a chemical factory.</title>
        <authorList>
            <person name="Chen K."/>
        </authorList>
    </citation>
    <scope>NUCLEOTIDE SEQUENCE [LARGE SCALE GENOMIC DNA]</scope>
    <source>
        <strain evidence="7 8">LY-1</strain>
    </source>
</reference>
<name>A0A2T7BKD6_9BACT</name>
<dbReference type="GO" id="GO:0004526">
    <property type="term" value="F:ribonuclease P activity"/>
    <property type="evidence" value="ECO:0007669"/>
    <property type="project" value="UniProtKB-UniRule"/>
</dbReference>
<comment type="catalytic activity">
    <reaction evidence="6">
        <text>Endonucleolytic cleavage of RNA, removing 5'-extranucleotides from tRNA precursor.</text>
        <dbReference type="EC" id="3.1.26.5"/>
    </reaction>
</comment>
<evidence type="ECO:0000256" key="3">
    <source>
        <dbReference type="ARBA" id="ARBA00022759"/>
    </source>
</evidence>
<dbReference type="AlphaFoldDB" id="A0A2T7BKD6"/>
<evidence type="ECO:0000256" key="2">
    <source>
        <dbReference type="ARBA" id="ARBA00022722"/>
    </source>
</evidence>
<keyword evidence="1 6" id="KW-0819">tRNA processing</keyword>
<comment type="caution">
    <text evidence="7">The sequence shown here is derived from an EMBL/GenBank/DDBJ whole genome shotgun (WGS) entry which is preliminary data.</text>
</comment>
<dbReference type="Pfam" id="PF00825">
    <property type="entry name" value="Ribonuclease_P"/>
    <property type="match status" value="1"/>
</dbReference>
<keyword evidence="8" id="KW-1185">Reference proteome</keyword>
<keyword evidence="5 6" id="KW-0694">RNA-binding</keyword>
<organism evidence="7 8">
    <name type="scientific">Chitinophaga parva</name>
    <dbReference type="NCBI Taxonomy" id="2169414"/>
    <lineage>
        <taxon>Bacteria</taxon>
        <taxon>Pseudomonadati</taxon>
        <taxon>Bacteroidota</taxon>
        <taxon>Chitinophagia</taxon>
        <taxon>Chitinophagales</taxon>
        <taxon>Chitinophagaceae</taxon>
        <taxon>Chitinophaga</taxon>
    </lineage>
</organism>
<evidence type="ECO:0000313" key="7">
    <source>
        <dbReference type="EMBL" id="PUZ28143.1"/>
    </source>
</evidence>
<comment type="similarity">
    <text evidence="6">Belongs to the RnpA family.</text>
</comment>
<keyword evidence="3 6" id="KW-0255">Endonuclease</keyword>
<gene>
    <name evidence="6" type="primary">rnpA</name>
    <name evidence="7" type="ORF">DCC81_01285</name>
</gene>
<dbReference type="InterPro" id="IPR000100">
    <property type="entry name" value="RNase_P"/>
</dbReference>
<dbReference type="InterPro" id="IPR014721">
    <property type="entry name" value="Ribsml_uS5_D2-typ_fold_subgr"/>
</dbReference>
<evidence type="ECO:0000256" key="6">
    <source>
        <dbReference type="HAMAP-Rule" id="MF_00227"/>
    </source>
</evidence>
<keyword evidence="2 6" id="KW-0540">Nuclease</keyword>
<dbReference type="GO" id="GO:0001682">
    <property type="term" value="P:tRNA 5'-leader removal"/>
    <property type="evidence" value="ECO:0007669"/>
    <property type="project" value="UniProtKB-UniRule"/>
</dbReference>
<dbReference type="GO" id="GO:0000049">
    <property type="term" value="F:tRNA binding"/>
    <property type="evidence" value="ECO:0007669"/>
    <property type="project" value="UniProtKB-UniRule"/>
</dbReference>
<keyword evidence="4 6" id="KW-0378">Hydrolase</keyword>
<sequence>MNLFAIKTYSFTREERLKSKKLIETLFREGKAFSVFPYRIIYHAGPLPTDAFPVQVGFTASSRNFPHAVDRNRVKRLGRECWRRQKGALYQLLRDHQLQVAVFFVYTDKQIAPYENLYKRMGLAIERLGKALTEGNAGGGRQA</sequence>
<dbReference type="EC" id="3.1.26.5" evidence="6"/>
<dbReference type="Proteomes" id="UP000244450">
    <property type="component" value="Unassembled WGS sequence"/>
</dbReference>
<evidence type="ECO:0000313" key="8">
    <source>
        <dbReference type="Proteomes" id="UP000244450"/>
    </source>
</evidence>
<protein>
    <recommendedName>
        <fullName evidence="6">Ribonuclease P protein component</fullName>
        <shortName evidence="6">RNase P protein</shortName>
        <shortName evidence="6">RNaseP protein</shortName>
        <ecNumber evidence="6">3.1.26.5</ecNumber>
    </recommendedName>
    <alternativeName>
        <fullName evidence="6">Protein C5</fullName>
    </alternativeName>
</protein>
<dbReference type="HAMAP" id="MF_00227">
    <property type="entry name" value="RNase_P"/>
    <property type="match status" value="1"/>
</dbReference>
<accession>A0A2T7BKD6</accession>
<evidence type="ECO:0000256" key="1">
    <source>
        <dbReference type="ARBA" id="ARBA00022694"/>
    </source>
</evidence>
<proteinExistence type="inferred from homology"/>
<dbReference type="SUPFAM" id="SSF54211">
    <property type="entry name" value="Ribosomal protein S5 domain 2-like"/>
    <property type="match status" value="1"/>
</dbReference>
<comment type="subunit">
    <text evidence="6">Consists of a catalytic RNA component (M1 or rnpB) and a protein subunit.</text>
</comment>
<evidence type="ECO:0000256" key="5">
    <source>
        <dbReference type="ARBA" id="ARBA00022884"/>
    </source>
</evidence>